<dbReference type="InterPro" id="IPR005149">
    <property type="entry name" value="Tscrpt_reg_PadR_N"/>
</dbReference>
<dbReference type="SUPFAM" id="SSF46785">
    <property type="entry name" value="Winged helix' DNA-binding domain"/>
    <property type="match status" value="1"/>
</dbReference>
<evidence type="ECO:0000313" key="3">
    <source>
        <dbReference type="EMBL" id="EGD58104.1"/>
    </source>
</evidence>
<dbReference type="eggNOG" id="COG1695">
    <property type="taxonomic scope" value="Bacteria"/>
</dbReference>
<dbReference type="OrthoDB" id="9814826at2"/>
<accession>F1ZB29</accession>
<dbReference type="FunCoup" id="F1ZB29">
    <property type="interactions" value="84"/>
</dbReference>
<dbReference type="Gene3D" id="1.10.10.10">
    <property type="entry name" value="Winged helix-like DNA-binding domain superfamily/Winged helix DNA-binding domain"/>
    <property type="match status" value="1"/>
</dbReference>
<proteinExistence type="predicted"/>
<dbReference type="Proteomes" id="UP000004728">
    <property type="component" value="Unassembled WGS sequence"/>
</dbReference>
<feature type="region of interest" description="Disordered" evidence="1">
    <location>
        <begin position="1"/>
        <end position="36"/>
    </location>
</feature>
<dbReference type="RefSeq" id="WP_008067379.1">
    <property type="nucleotide sequence ID" value="NZ_AQWK01000006.1"/>
</dbReference>
<evidence type="ECO:0000313" key="4">
    <source>
        <dbReference type="Proteomes" id="UP000004728"/>
    </source>
</evidence>
<organism evidence="3 4">
    <name type="scientific">Novosphingobium nitrogenifigens DSM 19370</name>
    <dbReference type="NCBI Taxonomy" id="983920"/>
    <lineage>
        <taxon>Bacteria</taxon>
        <taxon>Pseudomonadati</taxon>
        <taxon>Pseudomonadota</taxon>
        <taxon>Alphaproteobacteria</taxon>
        <taxon>Sphingomonadales</taxon>
        <taxon>Sphingomonadaceae</taxon>
        <taxon>Novosphingobium</taxon>
    </lineage>
</organism>
<dbReference type="STRING" id="983920.Y88_0156"/>
<dbReference type="InterPro" id="IPR036388">
    <property type="entry name" value="WH-like_DNA-bd_sf"/>
</dbReference>
<feature type="domain" description="Transcription regulator PadR N-terminal" evidence="2">
    <location>
        <begin position="97"/>
        <end position="166"/>
    </location>
</feature>
<dbReference type="EMBL" id="AEWJ01000044">
    <property type="protein sequence ID" value="EGD58104.1"/>
    <property type="molecule type" value="Genomic_DNA"/>
</dbReference>
<dbReference type="PANTHER" id="PTHR43252">
    <property type="entry name" value="TRANSCRIPTIONAL REGULATOR YQJI"/>
    <property type="match status" value="1"/>
</dbReference>
<dbReference type="InParanoid" id="F1ZB29"/>
<dbReference type="HOGENOM" id="CLU_063440_1_0_5"/>
<dbReference type="InterPro" id="IPR036390">
    <property type="entry name" value="WH_DNA-bd_sf"/>
</dbReference>
<feature type="compositionally biased region" description="Basic and acidic residues" evidence="1">
    <location>
        <begin position="1"/>
        <end position="20"/>
    </location>
</feature>
<keyword evidence="4" id="KW-1185">Reference proteome</keyword>
<evidence type="ECO:0000259" key="2">
    <source>
        <dbReference type="Pfam" id="PF03551"/>
    </source>
</evidence>
<gene>
    <name evidence="3" type="ORF">Y88_0156</name>
</gene>
<protein>
    <submittedName>
        <fullName evidence="3">PadR family transcriptional regulator</fullName>
    </submittedName>
</protein>
<evidence type="ECO:0000256" key="1">
    <source>
        <dbReference type="SAM" id="MobiDB-lite"/>
    </source>
</evidence>
<dbReference type="PANTHER" id="PTHR43252:SF7">
    <property type="entry name" value="TRANSCRIPTIONAL REGULATOR YQJI"/>
    <property type="match status" value="1"/>
</dbReference>
<dbReference type="AlphaFoldDB" id="F1ZB29"/>
<dbReference type="Pfam" id="PF03551">
    <property type="entry name" value="PadR"/>
    <property type="match status" value="1"/>
</dbReference>
<name>F1ZB29_9SPHN</name>
<comment type="caution">
    <text evidence="3">The sequence shown here is derived from an EMBL/GenBank/DDBJ whole genome shotgun (WGS) entry which is preliminary data.</text>
</comment>
<sequence length="236" mass="25213">MRFDKSRCRKGRMDRAGWARDEDEGTDTEMMGGPGMGRRGRMFGHFMGRSRGGWGDDEGGPFGRRGGFGGFGGRGMGGRGGGRGGRMFAQGELRLLLLSLLGDASRHGYDLIKAVEELTGGAYAPSPGVVYPTLALLVDEGLIVEAPGEGARKAFVATEAGKAEIAARSEEIGVIVDRLKALGEASDREASPPVMRAMTNLKLALKGRVFAKGFDEDVAHKIAEILDEAARRIERL</sequence>
<reference evidence="3 4" key="1">
    <citation type="journal article" date="2012" name="J. Bacteriol.">
        <title>Draft Genome Sequence of Novosphingobium nitrogenifigens Y88T.</title>
        <authorList>
            <person name="Strabala T.J."/>
            <person name="Macdonald L."/>
            <person name="Liu V."/>
            <person name="Smit A.M."/>
        </authorList>
    </citation>
    <scope>NUCLEOTIDE SEQUENCE [LARGE SCALE GENOMIC DNA]</scope>
    <source>
        <strain evidence="3 4">DSM 19370</strain>
    </source>
</reference>